<dbReference type="Pfam" id="PF07654">
    <property type="entry name" value="C1-set"/>
    <property type="match status" value="2"/>
</dbReference>
<keyword evidence="4" id="KW-0472">Membrane</keyword>
<dbReference type="PROSITE" id="PS50835">
    <property type="entry name" value="IG_LIKE"/>
    <property type="match status" value="4"/>
</dbReference>
<evidence type="ECO:0000313" key="6">
    <source>
        <dbReference type="EMBL" id="KAI2659769.1"/>
    </source>
</evidence>
<feature type="domain" description="Ig-like" evidence="5">
    <location>
        <begin position="407"/>
        <end position="517"/>
    </location>
</feature>
<evidence type="ECO:0000259" key="5">
    <source>
        <dbReference type="PROSITE" id="PS50835"/>
    </source>
</evidence>
<dbReference type="PANTHER" id="PTHR19971">
    <property type="entry name" value="SIGNAL-REGULATORY PROTEIN BETA"/>
    <property type="match status" value="1"/>
</dbReference>
<sequence>MLLSLFPVVIAEDALFNSSSIQTVHRGMSVNISCNYKPSNDSDGFTVELHSNSKLCSVMKSNKSWIKQSCKDHCRFVWIPETVQMSFEVSNLQINDTGTYKCVVTRLIPPPSQLLREEKTFVQVIVPPNVSVSHEGALGEFPTIVCRSEGFYPSALEQMWMRNGEFQNASLTYSINKTNPDGSFTLHSFLNTSDCVNYSCWVNHSTLSQPTILTLTPADCYENRDWYKENGWIVFVTSALFFLTILIIMIVCECSRKAHHKPPVRVNVTPGPDLQSHLEYDVYSLLGDHHPVPCSPVRLHINKTNPDGTFTLHSFLNTSDCVNYSCWVNHSTLSQPTILTLTPADCYENRFRGYNIQIALFISALLTPVLLIITAMLFMRTLSTACEALNVTEYLLAVLSFSVVLAEHTSFYSSSVQTVHRGMSVNINCNYKPSNDSDIFIVVLHSNSKLCSVMKSNKSWIKQSCKDHCRFVWIPETVQMSFEVSNLQINDTGTYKCVVTRLIPPPSQLLREEKTFVQVIAPPNVSVSHEGALGQFPTIVCRSEGFYPSALEQMLMRNGEFQNTSFTYSINKINPDGSFTLHSYLNTSDCVNYSCWVNHSTLSQPTILPLTPADCYENRFRGYNIQIALFISALLTPVLLIITAMCEYAIDFKI</sequence>
<dbReference type="SUPFAM" id="SSF48726">
    <property type="entry name" value="Immunoglobulin"/>
    <property type="match status" value="4"/>
</dbReference>
<name>A0ABQ8MA69_LABRO</name>
<feature type="domain" description="Ig-like" evidence="5">
    <location>
        <begin position="523"/>
        <end position="611"/>
    </location>
</feature>
<evidence type="ECO:0000256" key="2">
    <source>
        <dbReference type="ARBA" id="ARBA00023180"/>
    </source>
</evidence>
<dbReference type="InterPro" id="IPR051755">
    <property type="entry name" value="Ig-like_CS_Receptor"/>
</dbReference>
<keyword evidence="2" id="KW-0325">Glycoprotein</keyword>
<dbReference type="SMART" id="SM00409">
    <property type="entry name" value="IG"/>
    <property type="match status" value="2"/>
</dbReference>
<evidence type="ECO:0000313" key="7">
    <source>
        <dbReference type="Proteomes" id="UP000830375"/>
    </source>
</evidence>
<dbReference type="InterPro" id="IPR003006">
    <property type="entry name" value="Ig/MHC_CS"/>
</dbReference>
<keyword evidence="4" id="KW-0812">Transmembrane</keyword>
<gene>
    <name evidence="6" type="ORF">H4Q32_022294</name>
</gene>
<dbReference type="Gene3D" id="2.60.40.10">
    <property type="entry name" value="Immunoglobulins"/>
    <property type="match status" value="4"/>
</dbReference>
<dbReference type="EMBL" id="JACTAM010000010">
    <property type="protein sequence ID" value="KAI2659769.1"/>
    <property type="molecule type" value="Genomic_DNA"/>
</dbReference>
<dbReference type="InterPro" id="IPR013783">
    <property type="entry name" value="Ig-like_fold"/>
</dbReference>
<dbReference type="SMART" id="SM00407">
    <property type="entry name" value="IGc1"/>
    <property type="match status" value="2"/>
</dbReference>
<feature type="transmembrane region" description="Helical" evidence="4">
    <location>
        <begin position="358"/>
        <end position="382"/>
    </location>
</feature>
<dbReference type="InterPro" id="IPR003597">
    <property type="entry name" value="Ig_C1-set"/>
</dbReference>
<dbReference type="InterPro" id="IPR013106">
    <property type="entry name" value="Ig_V-set"/>
</dbReference>
<reference evidence="6 7" key="1">
    <citation type="submission" date="2022-01" db="EMBL/GenBank/DDBJ databases">
        <title>A high-quality chromosome-level genome assembly of rohu carp, Labeo rohita.</title>
        <authorList>
            <person name="Arick M.A. II"/>
            <person name="Hsu C.-Y."/>
            <person name="Magbanua Z."/>
            <person name="Pechanova O."/>
            <person name="Grover C."/>
            <person name="Miller E."/>
            <person name="Thrash A."/>
            <person name="Ezzel L."/>
            <person name="Alam S."/>
            <person name="Benzie J."/>
            <person name="Hamilton M."/>
            <person name="Karsi A."/>
            <person name="Lawrence M.L."/>
            <person name="Peterson D.G."/>
        </authorList>
    </citation>
    <scope>NUCLEOTIDE SEQUENCE [LARGE SCALE GENOMIC DNA]</scope>
    <source>
        <strain evidence="7">BAU-BD-2019</strain>
        <tissue evidence="6">Blood</tissue>
    </source>
</reference>
<evidence type="ECO:0000256" key="3">
    <source>
        <dbReference type="ARBA" id="ARBA00023319"/>
    </source>
</evidence>
<keyword evidence="4" id="KW-1133">Transmembrane helix</keyword>
<keyword evidence="1" id="KW-1015">Disulfide bond</keyword>
<accession>A0ABQ8MA69</accession>
<feature type="transmembrane region" description="Helical" evidence="4">
    <location>
        <begin position="232"/>
        <end position="252"/>
    </location>
</feature>
<dbReference type="Pfam" id="PF07686">
    <property type="entry name" value="V-set"/>
    <property type="match status" value="2"/>
</dbReference>
<dbReference type="PROSITE" id="PS00290">
    <property type="entry name" value="IG_MHC"/>
    <property type="match status" value="3"/>
</dbReference>
<evidence type="ECO:0000256" key="1">
    <source>
        <dbReference type="ARBA" id="ARBA00023157"/>
    </source>
</evidence>
<feature type="domain" description="Ig-like" evidence="5">
    <location>
        <begin position="128"/>
        <end position="216"/>
    </location>
</feature>
<keyword evidence="3" id="KW-0393">Immunoglobulin domain</keyword>
<dbReference type="Proteomes" id="UP000830375">
    <property type="component" value="Unassembled WGS sequence"/>
</dbReference>
<feature type="transmembrane region" description="Helical" evidence="4">
    <location>
        <begin position="627"/>
        <end position="650"/>
    </location>
</feature>
<feature type="domain" description="Ig-like" evidence="5">
    <location>
        <begin position="7"/>
        <end position="122"/>
    </location>
</feature>
<feature type="transmembrane region" description="Helical" evidence="4">
    <location>
        <begin position="394"/>
        <end position="413"/>
    </location>
</feature>
<keyword evidence="7" id="KW-1185">Reference proteome</keyword>
<dbReference type="InterPro" id="IPR007110">
    <property type="entry name" value="Ig-like_dom"/>
</dbReference>
<dbReference type="InterPro" id="IPR003599">
    <property type="entry name" value="Ig_sub"/>
</dbReference>
<evidence type="ECO:0000256" key="4">
    <source>
        <dbReference type="SAM" id="Phobius"/>
    </source>
</evidence>
<dbReference type="InterPro" id="IPR036179">
    <property type="entry name" value="Ig-like_dom_sf"/>
</dbReference>
<proteinExistence type="predicted"/>
<organism evidence="6 7">
    <name type="scientific">Labeo rohita</name>
    <name type="common">Indian major carp</name>
    <name type="synonym">Cyprinus rohita</name>
    <dbReference type="NCBI Taxonomy" id="84645"/>
    <lineage>
        <taxon>Eukaryota</taxon>
        <taxon>Metazoa</taxon>
        <taxon>Chordata</taxon>
        <taxon>Craniata</taxon>
        <taxon>Vertebrata</taxon>
        <taxon>Euteleostomi</taxon>
        <taxon>Actinopterygii</taxon>
        <taxon>Neopterygii</taxon>
        <taxon>Teleostei</taxon>
        <taxon>Ostariophysi</taxon>
        <taxon>Cypriniformes</taxon>
        <taxon>Cyprinidae</taxon>
        <taxon>Labeoninae</taxon>
        <taxon>Labeonini</taxon>
        <taxon>Labeo</taxon>
    </lineage>
</organism>
<comment type="caution">
    <text evidence="6">The sequence shown here is derived from an EMBL/GenBank/DDBJ whole genome shotgun (WGS) entry which is preliminary data.</text>
</comment>
<protein>
    <submittedName>
        <fullName evidence="6">RLA class I histocompatibility antigen, alpha chain 19-1</fullName>
    </submittedName>
</protein>